<evidence type="ECO:0000256" key="1">
    <source>
        <dbReference type="SAM" id="Phobius"/>
    </source>
</evidence>
<proteinExistence type="predicted"/>
<evidence type="ECO:0008006" key="4">
    <source>
        <dbReference type="Google" id="ProtNLM"/>
    </source>
</evidence>
<keyword evidence="3" id="KW-1185">Reference proteome</keyword>
<dbReference type="RefSeq" id="WP_161868864.1">
    <property type="nucleotide sequence ID" value="NZ_MAEI02000001.1"/>
</dbReference>
<keyword evidence="1" id="KW-1133">Transmembrane helix</keyword>
<evidence type="ECO:0000313" key="2">
    <source>
        <dbReference type="EMBL" id="MEO1782275.1"/>
    </source>
</evidence>
<evidence type="ECO:0000313" key="3">
    <source>
        <dbReference type="Proteomes" id="UP001429357"/>
    </source>
</evidence>
<dbReference type="EMBL" id="MAEI02000001">
    <property type="protein sequence ID" value="MEO1782275.1"/>
    <property type="molecule type" value="Genomic_DNA"/>
</dbReference>
<gene>
    <name evidence="2" type="ORF">BAU18_001868</name>
</gene>
<sequence>MKYVARIIITCWLLADVLTNLVSTGWTIVIISIVGLSLLTLFDDADTKKAIREFERTKRPASRQA</sequence>
<name>A0ABV0F2U8_9ENTE</name>
<organism evidence="2 3">
    <name type="scientific">Enterococcus diestrammenae</name>
    <dbReference type="NCBI Taxonomy" id="1155073"/>
    <lineage>
        <taxon>Bacteria</taxon>
        <taxon>Bacillati</taxon>
        <taxon>Bacillota</taxon>
        <taxon>Bacilli</taxon>
        <taxon>Lactobacillales</taxon>
        <taxon>Enterococcaceae</taxon>
        <taxon>Enterococcus</taxon>
    </lineage>
</organism>
<reference evidence="3" key="1">
    <citation type="submission" date="2016-06" db="EMBL/GenBank/DDBJ databases">
        <title>Four novel species of enterococci isolated from chicken manure.</title>
        <authorList>
            <person name="Van Tyne D."/>
        </authorList>
    </citation>
    <scope>NUCLEOTIDE SEQUENCE [LARGE SCALE GENOMIC DNA]</scope>
    <source>
        <strain evidence="3">JM9A</strain>
    </source>
</reference>
<reference evidence="2 3" key="2">
    <citation type="submission" date="2024-02" db="EMBL/GenBank/DDBJ databases">
        <title>The Genome Sequence of Enterococcus diestrammenae JM9A.</title>
        <authorList>
            <person name="Earl A."/>
            <person name="Manson A."/>
            <person name="Gilmore M."/>
            <person name="Sanders J."/>
            <person name="Shea T."/>
            <person name="Howe W."/>
            <person name="Livny J."/>
            <person name="Cuomo C."/>
            <person name="Neafsey D."/>
            <person name="Birren B."/>
        </authorList>
    </citation>
    <scope>NUCLEOTIDE SEQUENCE [LARGE SCALE GENOMIC DNA]</scope>
    <source>
        <strain evidence="2 3">JM9A</strain>
    </source>
</reference>
<comment type="caution">
    <text evidence="2">The sequence shown here is derived from an EMBL/GenBank/DDBJ whole genome shotgun (WGS) entry which is preliminary data.</text>
</comment>
<keyword evidence="1" id="KW-0812">Transmembrane</keyword>
<protein>
    <recommendedName>
        <fullName evidence="4">Holin</fullName>
    </recommendedName>
</protein>
<dbReference type="Proteomes" id="UP001429357">
    <property type="component" value="Unassembled WGS sequence"/>
</dbReference>
<accession>A0ABV0F2U8</accession>
<feature type="transmembrane region" description="Helical" evidence="1">
    <location>
        <begin position="23"/>
        <end position="42"/>
    </location>
</feature>
<keyword evidence="1" id="KW-0472">Membrane</keyword>